<proteinExistence type="predicted"/>
<keyword evidence="2" id="KW-1185">Reference proteome</keyword>
<gene>
    <name evidence="1" type="ORF">E9232_002529</name>
</gene>
<dbReference type="RefSeq" id="WP_309794404.1">
    <property type="nucleotide sequence ID" value="NZ_JAVDPW010000004.1"/>
</dbReference>
<evidence type="ECO:0000313" key="2">
    <source>
        <dbReference type="Proteomes" id="UP001262410"/>
    </source>
</evidence>
<protein>
    <submittedName>
        <fullName evidence="1">Uncharacterized protein</fullName>
    </submittedName>
</protein>
<name>A0ABU1JN22_9PROT</name>
<dbReference type="EMBL" id="JAVDPW010000004">
    <property type="protein sequence ID" value="MDR6290008.1"/>
    <property type="molecule type" value="Genomic_DNA"/>
</dbReference>
<reference evidence="1 2" key="1">
    <citation type="submission" date="2023-07" db="EMBL/GenBank/DDBJ databases">
        <title>Sorghum-associated microbial communities from plants grown in Nebraska, USA.</title>
        <authorList>
            <person name="Schachtman D."/>
        </authorList>
    </citation>
    <scope>NUCLEOTIDE SEQUENCE [LARGE SCALE GENOMIC DNA]</scope>
    <source>
        <strain evidence="1 2">584</strain>
    </source>
</reference>
<comment type="caution">
    <text evidence="1">The sequence shown here is derived from an EMBL/GenBank/DDBJ whole genome shotgun (WGS) entry which is preliminary data.</text>
</comment>
<accession>A0ABU1JN22</accession>
<sequence length="172" mass="18398">MSGRAGRPPVLSDRSQALFALVAAAAAAGTVTPSCAELTRALRAGGHRIGNNPGLISYELRRLQTAGRIAVIGAQRHRVLEVVATGQRTGRRPIRPSPDRLLALGQAMERRRAGQEGWPRPTPESAASYDAAVARRDFARHELREPSGPATRIGAPYVRRSLTGCAAQMMTT</sequence>
<organism evidence="1 2">
    <name type="scientific">Inquilinus ginsengisoli</name>
    <dbReference type="NCBI Taxonomy" id="363840"/>
    <lineage>
        <taxon>Bacteria</taxon>
        <taxon>Pseudomonadati</taxon>
        <taxon>Pseudomonadota</taxon>
        <taxon>Alphaproteobacteria</taxon>
        <taxon>Rhodospirillales</taxon>
        <taxon>Rhodospirillaceae</taxon>
        <taxon>Inquilinus</taxon>
    </lineage>
</organism>
<dbReference type="Proteomes" id="UP001262410">
    <property type="component" value="Unassembled WGS sequence"/>
</dbReference>
<evidence type="ECO:0000313" key="1">
    <source>
        <dbReference type="EMBL" id="MDR6290008.1"/>
    </source>
</evidence>